<gene>
    <name evidence="1" type="ORF">KCMC57_44590</name>
</gene>
<organism evidence="1">
    <name type="scientific">Kitasatospora sp. CMC57</name>
    <dbReference type="NCBI Taxonomy" id="3231513"/>
    <lineage>
        <taxon>Bacteria</taxon>
        <taxon>Bacillati</taxon>
        <taxon>Actinomycetota</taxon>
        <taxon>Actinomycetes</taxon>
        <taxon>Kitasatosporales</taxon>
        <taxon>Streptomycetaceae</taxon>
        <taxon>Kitasatospora</taxon>
    </lineage>
</organism>
<sequence length="227" mass="23079">MAALAVLGTSACSVGPAGSAGHPTPSARRSLRAGLLTQDRLPQGFELLSAQVDSTTTGAPHQPASTDSLAQMPCSELGVESFMTVHAPPLEDVAVGLQRNPPDETDDGWFGQESLDRYAPGRSAEVMAAVRAAAQRCASFTSTLAGGTQVQETASVTAAGVAADDGLVLRIVSAYPGEADPFVTETGFVREGDVILMVQQVVAQKPSSGVTTVLAPAVAAYRAAAAG</sequence>
<evidence type="ECO:0000313" key="1">
    <source>
        <dbReference type="EMBL" id="BFP48091.1"/>
    </source>
</evidence>
<reference evidence="1" key="1">
    <citation type="submission" date="2024-07" db="EMBL/GenBank/DDBJ databases">
        <title>Complete genome sequences of cellulolytic bacteria, Kitasatospora sp. CMC57 and Streptomyces sp. CMC78, isolated from Japanese agricultural soil.</title>
        <authorList>
            <person name="Hashimoto T."/>
            <person name="Ito M."/>
            <person name="Iwamoto M."/>
            <person name="Fukahori D."/>
            <person name="Shoda T."/>
            <person name="Sakoda M."/>
            <person name="Morohoshi T."/>
            <person name="Mitsuboshi M."/>
            <person name="Nishizawa T."/>
        </authorList>
    </citation>
    <scope>NUCLEOTIDE SEQUENCE</scope>
    <source>
        <strain evidence="1">CMC57</strain>
    </source>
</reference>
<dbReference type="AlphaFoldDB" id="A0AB33JZR7"/>
<proteinExistence type="predicted"/>
<dbReference type="EMBL" id="AP035881">
    <property type="protein sequence ID" value="BFP48091.1"/>
    <property type="molecule type" value="Genomic_DNA"/>
</dbReference>
<protein>
    <recommendedName>
        <fullName evidence="2">PknH-like extracellular domain-containing protein</fullName>
    </recommendedName>
</protein>
<name>A0AB33JZR7_9ACTN</name>
<evidence type="ECO:0008006" key="2">
    <source>
        <dbReference type="Google" id="ProtNLM"/>
    </source>
</evidence>
<accession>A0AB33JZR7</accession>